<gene>
    <name evidence="1" type="ORF">ILYODFUR_012209</name>
</gene>
<comment type="caution">
    <text evidence="1">The sequence shown here is derived from an EMBL/GenBank/DDBJ whole genome shotgun (WGS) entry which is preliminary data.</text>
</comment>
<sequence>FSIKICNSECEEAQTCPLDLGQIRRRAIDIPRAPRAQEPLQNHCRDYRNLPKEEQGRVPAATVQKPHGAALTSPQGLDVGPIQNVWATTAFRLHPTGWIYLWHAGTRNCWWIGGQGK</sequence>
<keyword evidence="2" id="KW-1185">Reference proteome</keyword>
<feature type="non-terminal residue" evidence="1">
    <location>
        <position position="1"/>
    </location>
</feature>
<proteinExistence type="predicted"/>
<evidence type="ECO:0000313" key="2">
    <source>
        <dbReference type="Proteomes" id="UP001482620"/>
    </source>
</evidence>
<reference evidence="1 2" key="1">
    <citation type="submission" date="2021-06" db="EMBL/GenBank/DDBJ databases">
        <authorList>
            <person name="Palmer J.M."/>
        </authorList>
    </citation>
    <scope>NUCLEOTIDE SEQUENCE [LARGE SCALE GENOMIC DNA]</scope>
    <source>
        <strain evidence="2">if_2019</strain>
        <tissue evidence="1">Muscle</tissue>
    </source>
</reference>
<evidence type="ECO:0000313" key="1">
    <source>
        <dbReference type="EMBL" id="MEQ2232516.1"/>
    </source>
</evidence>
<organism evidence="1 2">
    <name type="scientific">Ilyodon furcidens</name>
    <name type="common">goldbreast splitfin</name>
    <dbReference type="NCBI Taxonomy" id="33524"/>
    <lineage>
        <taxon>Eukaryota</taxon>
        <taxon>Metazoa</taxon>
        <taxon>Chordata</taxon>
        <taxon>Craniata</taxon>
        <taxon>Vertebrata</taxon>
        <taxon>Euteleostomi</taxon>
        <taxon>Actinopterygii</taxon>
        <taxon>Neopterygii</taxon>
        <taxon>Teleostei</taxon>
        <taxon>Neoteleostei</taxon>
        <taxon>Acanthomorphata</taxon>
        <taxon>Ovalentaria</taxon>
        <taxon>Atherinomorphae</taxon>
        <taxon>Cyprinodontiformes</taxon>
        <taxon>Goodeidae</taxon>
        <taxon>Ilyodon</taxon>
    </lineage>
</organism>
<name>A0ABV0TI86_9TELE</name>
<protein>
    <submittedName>
        <fullName evidence="1">Uncharacterized protein</fullName>
    </submittedName>
</protein>
<dbReference type="Proteomes" id="UP001482620">
    <property type="component" value="Unassembled WGS sequence"/>
</dbReference>
<accession>A0ABV0TI86</accession>
<dbReference type="EMBL" id="JAHRIQ010035705">
    <property type="protein sequence ID" value="MEQ2232516.1"/>
    <property type="molecule type" value="Genomic_DNA"/>
</dbReference>